<organism evidence="2 3">
    <name type="scientific">Spectribacter hydrogenoxidans</name>
    <dbReference type="NCBI Taxonomy" id="3075608"/>
    <lineage>
        <taxon>Bacteria</taxon>
        <taxon>Pseudomonadati</taxon>
        <taxon>Pseudomonadota</taxon>
        <taxon>Gammaproteobacteria</taxon>
        <taxon>Salinisphaerales</taxon>
        <taxon>Salinisphaeraceae</taxon>
        <taxon>Spectribacter</taxon>
    </lineage>
</organism>
<sequence length="379" mass="42825">MNQIGVDFPFDTPIPAPGAPAVSGELVSVDRDGAVLHFDLLTMTWWILSRAEEVSRDEVDKHGRFPAKASHAWQHGYLDRPIVDEWLQVFRAAAQRVWPDLALCSHPYRVAQGHDVDRPSRYAFVGLGAACRRVAGDLIHRRWESALAAPLSWASRAHLHSCDPYNTFDLLMDRADAGGWKARFFFLAGVTSPQFDGDYSLEDSAIVALVSSIRERGHDVGIHPSYGTFDSVEKLAAEVDRFRHTFDVDEIHSRMHYLRWRHPDTLRNLSAAGVTHDYTLGYAEAPGFRCGTCFEYEAYDPVDDTSVPIQLTPLVAMDVSLLSDQYYEGAAERRIQMLRQLVDACRRVNGCFSFLWHNSELDSGTKRRLLLELADYSRP</sequence>
<dbReference type="RefSeq" id="WP_311654258.1">
    <property type="nucleotide sequence ID" value="NZ_JAVRIB010000030.1"/>
</dbReference>
<evidence type="ECO:0000259" key="1">
    <source>
        <dbReference type="Pfam" id="PF23019"/>
    </source>
</evidence>
<dbReference type="CDD" id="cd10931">
    <property type="entry name" value="CE4_u7"/>
    <property type="match status" value="1"/>
</dbReference>
<feature type="domain" description="DUF7033" evidence="1">
    <location>
        <begin position="36"/>
        <end position="124"/>
    </location>
</feature>
<dbReference type="EMBL" id="JAVRIB010000030">
    <property type="protein sequence ID" value="MDT0636364.1"/>
    <property type="molecule type" value="Genomic_DNA"/>
</dbReference>
<proteinExistence type="predicted"/>
<accession>A0ABU3C4U0</accession>
<dbReference type="InterPro" id="IPR054297">
    <property type="entry name" value="DUF7033"/>
</dbReference>
<gene>
    <name evidence="2" type="ORF">RM532_15555</name>
</gene>
<protein>
    <submittedName>
        <fullName evidence="2">Polysaccharide deacetylase family protein</fullName>
    </submittedName>
</protein>
<evidence type="ECO:0000313" key="3">
    <source>
        <dbReference type="Proteomes" id="UP001251857"/>
    </source>
</evidence>
<dbReference type="SUPFAM" id="SSF88713">
    <property type="entry name" value="Glycoside hydrolase/deacetylase"/>
    <property type="match status" value="1"/>
</dbReference>
<dbReference type="Proteomes" id="UP001251857">
    <property type="component" value="Unassembled WGS sequence"/>
</dbReference>
<evidence type="ECO:0000313" key="2">
    <source>
        <dbReference type="EMBL" id="MDT0636364.1"/>
    </source>
</evidence>
<keyword evidence="3" id="KW-1185">Reference proteome</keyword>
<dbReference type="Pfam" id="PF23019">
    <property type="entry name" value="DUF7033"/>
    <property type="match status" value="1"/>
</dbReference>
<dbReference type="InterPro" id="IPR011330">
    <property type="entry name" value="Glyco_hydro/deAcase_b/a-brl"/>
</dbReference>
<name>A0ABU3C4U0_9GAMM</name>
<comment type="caution">
    <text evidence="2">The sequence shown here is derived from an EMBL/GenBank/DDBJ whole genome shotgun (WGS) entry which is preliminary data.</text>
</comment>
<dbReference type="Gene3D" id="3.20.20.370">
    <property type="entry name" value="Glycoside hydrolase/deacetylase"/>
    <property type="match status" value="1"/>
</dbReference>
<reference evidence="2 3" key="1">
    <citation type="submission" date="2023-09" db="EMBL/GenBank/DDBJ databases">
        <authorList>
            <person name="Rey-Velasco X."/>
        </authorList>
    </citation>
    <scope>NUCLEOTIDE SEQUENCE [LARGE SCALE GENOMIC DNA]</scope>
    <source>
        <strain evidence="2 3">W335</strain>
    </source>
</reference>